<accession>A0ABP1S7W2</accession>
<organism evidence="2 3">
    <name type="scientific">Orchesella dallaii</name>
    <dbReference type="NCBI Taxonomy" id="48710"/>
    <lineage>
        <taxon>Eukaryota</taxon>
        <taxon>Metazoa</taxon>
        <taxon>Ecdysozoa</taxon>
        <taxon>Arthropoda</taxon>
        <taxon>Hexapoda</taxon>
        <taxon>Collembola</taxon>
        <taxon>Entomobryomorpha</taxon>
        <taxon>Entomobryoidea</taxon>
        <taxon>Orchesellidae</taxon>
        <taxon>Orchesellinae</taxon>
        <taxon>Orchesella</taxon>
    </lineage>
</organism>
<evidence type="ECO:0000256" key="1">
    <source>
        <dbReference type="SAM" id="Phobius"/>
    </source>
</evidence>
<evidence type="ECO:0000313" key="2">
    <source>
        <dbReference type="EMBL" id="CAL8146568.1"/>
    </source>
</evidence>
<dbReference type="Proteomes" id="UP001642540">
    <property type="component" value="Unassembled WGS sequence"/>
</dbReference>
<dbReference type="EMBL" id="CAXLJM020000164">
    <property type="protein sequence ID" value="CAL8146568.1"/>
    <property type="molecule type" value="Genomic_DNA"/>
</dbReference>
<feature type="transmembrane region" description="Helical" evidence="1">
    <location>
        <begin position="232"/>
        <end position="254"/>
    </location>
</feature>
<keyword evidence="1" id="KW-0812">Transmembrane</keyword>
<sequence>MRAKILSSFKIGFSALIKWLKRFPSRHEFKRRQKVTEFTSINAIDKWLAKWVEISYLTFSLPIRYNPSNQLYYVTPSTWRRAIWYMRAIILAFDCIYLILVSPNVTLESVGDKESSDFWVHTISRICGCFITWLLSISMESSVQLLNILSVTCRNWKGNYGRWGDKFHGPSELHLRRFLQVGAVFLPIQPAFPLLALYLQNRKSYRYWPAHAVPKEIYNSIVGVVGTGIYDIFLSQIITNPGFSIVVPVVYFVLMRFFTVKIM</sequence>
<evidence type="ECO:0000313" key="3">
    <source>
        <dbReference type="Proteomes" id="UP001642540"/>
    </source>
</evidence>
<feature type="transmembrane region" description="Helical" evidence="1">
    <location>
        <begin position="84"/>
        <end position="106"/>
    </location>
</feature>
<feature type="transmembrane region" description="Helical" evidence="1">
    <location>
        <begin position="118"/>
        <end position="137"/>
    </location>
</feature>
<proteinExistence type="predicted"/>
<keyword evidence="3" id="KW-1185">Reference proteome</keyword>
<feature type="transmembrane region" description="Helical" evidence="1">
    <location>
        <begin position="178"/>
        <end position="199"/>
    </location>
</feature>
<keyword evidence="1" id="KW-0472">Membrane</keyword>
<reference evidence="2 3" key="1">
    <citation type="submission" date="2024-08" db="EMBL/GenBank/DDBJ databases">
        <authorList>
            <person name="Cucini C."/>
            <person name="Frati F."/>
        </authorList>
    </citation>
    <scope>NUCLEOTIDE SEQUENCE [LARGE SCALE GENOMIC DNA]</scope>
</reference>
<name>A0ABP1S7W2_9HEXA</name>
<protein>
    <submittedName>
        <fullName evidence="2">Uncharacterized protein</fullName>
    </submittedName>
</protein>
<comment type="caution">
    <text evidence="2">The sequence shown here is derived from an EMBL/GenBank/DDBJ whole genome shotgun (WGS) entry which is preliminary data.</text>
</comment>
<gene>
    <name evidence="2" type="ORF">ODALV1_LOCUS30859</name>
</gene>
<keyword evidence="1" id="KW-1133">Transmembrane helix</keyword>